<keyword evidence="1" id="KW-0472">Membrane</keyword>
<keyword evidence="1" id="KW-1133">Transmembrane helix</keyword>
<evidence type="ECO:0000313" key="2">
    <source>
        <dbReference type="EMBL" id="GFY47553.1"/>
    </source>
</evidence>
<dbReference type="EMBL" id="BMAV01005999">
    <property type="protein sequence ID" value="GFY47553.1"/>
    <property type="molecule type" value="Genomic_DNA"/>
</dbReference>
<keyword evidence="1" id="KW-0812">Transmembrane</keyword>
<reference evidence="2" key="1">
    <citation type="submission" date="2020-08" db="EMBL/GenBank/DDBJ databases">
        <title>Multicomponent nature underlies the extraordinary mechanical properties of spider dragline silk.</title>
        <authorList>
            <person name="Kono N."/>
            <person name="Nakamura H."/>
            <person name="Mori M."/>
            <person name="Yoshida Y."/>
            <person name="Ohtoshi R."/>
            <person name="Malay A.D."/>
            <person name="Moran D.A.P."/>
            <person name="Tomita M."/>
            <person name="Numata K."/>
            <person name="Arakawa K."/>
        </authorList>
    </citation>
    <scope>NUCLEOTIDE SEQUENCE</scope>
</reference>
<sequence>MSDSEELPVIDAILDPSSAAQQIEVRNGTSNECSLVPFEIVTFIFSVSGSVALLVSYESDDLSLRYMAVTVLVVCFIVFFVLCFIKELRKMCPPLAESSSRSKLQ</sequence>
<feature type="transmembrane region" description="Helical" evidence="1">
    <location>
        <begin position="63"/>
        <end position="85"/>
    </location>
</feature>
<gene>
    <name evidence="2" type="ORF">TNIN_95831</name>
</gene>
<protein>
    <recommendedName>
        <fullName evidence="4">Transmembrane protein</fullName>
    </recommendedName>
</protein>
<feature type="transmembrane region" description="Helical" evidence="1">
    <location>
        <begin position="35"/>
        <end position="57"/>
    </location>
</feature>
<proteinExistence type="predicted"/>
<dbReference type="AlphaFoldDB" id="A0A8X7BYD0"/>
<evidence type="ECO:0008006" key="4">
    <source>
        <dbReference type="Google" id="ProtNLM"/>
    </source>
</evidence>
<name>A0A8X7BYD0_9ARAC</name>
<evidence type="ECO:0000256" key="1">
    <source>
        <dbReference type="SAM" id="Phobius"/>
    </source>
</evidence>
<dbReference type="Proteomes" id="UP000886998">
    <property type="component" value="Unassembled WGS sequence"/>
</dbReference>
<keyword evidence="3" id="KW-1185">Reference proteome</keyword>
<organism evidence="2 3">
    <name type="scientific">Trichonephila inaurata madagascariensis</name>
    <dbReference type="NCBI Taxonomy" id="2747483"/>
    <lineage>
        <taxon>Eukaryota</taxon>
        <taxon>Metazoa</taxon>
        <taxon>Ecdysozoa</taxon>
        <taxon>Arthropoda</taxon>
        <taxon>Chelicerata</taxon>
        <taxon>Arachnida</taxon>
        <taxon>Araneae</taxon>
        <taxon>Araneomorphae</taxon>
        <taxon>Entelegynae</taxon>
        <taxon>Araneoidea</taxon>
        <taxon>Nephilidae</taxon>
        <taxon>Trichonephila</taxon>
        <taxon>Trichonephila inaurata</taxon>
    </lineage>
</organism>
<evidence type="ECO:0000313" key="3">
    <source>
        <dbReference type="Proteomes" id="UP000886998"/>
    </source>
</evidence>
<accession>A0A8X7BYD0</accession>
<comment type="caution">
    <text evidence="2">The sequence shown here is derived from an EMBL/GenBank/DDBJ whole genome shotgun (WGS) entry which is preliminary data.</text>
</comment>